<feature type="domain" description="Trafficking kinesin-binding protein C-terminal" evidence="7">
    <location>
        <begin position="765"/>
        <end position="934"/>
    </location>
</feature>
<sequence length="1304" mass="143436">MQGVGSAAVACYPESVAWKLQAPGRCRLPSKRGLGDEVILCSRRSGEEGLSLRNPAEGPPSRQRKPWRQPALSALTSPKPRCAARSSRRSAAKRAKAPSPLGKRSRGPGAADVCAEDPGFFRQPQGVGSRHVAASDPGSSSAPRNTAPAGKGSSKSSGNRPFFLSLASPTCGAGWLYAAQAGHFQPGRCRFGSPGGRIARLHARAWLSLKAIRRRRRRRGEEVGSSHNPIAGPAARVPLHPSRPEGDPFTLARKTSRSERPGTDAPPRNGVRFWRACARFGEPAPGPPKEANYCKERRLHFLPLPDPVSSAGPPDGSWHFPVKPAKLDATALNDCTLAATVPFPETTDHAVLACHEEHYVSEAVENDPSDYREYRDAGTITDVCNSTNLPEVEIISLLEEQLPHYKLRADTIYGYDHDDWLHTPLLSPDANIDLTTEQIEETLKYFLLCAERVGQMTKTYNDIDAVTRLLEEKERDLELAARIGQSLLKKNKTLTERNELLEEQVEHIREEVSQLRHELSMKDELLQFYTSAAEESEPESICSTPLKRNESSSSVQNYFHLDSLQKKLKDLEEENVVLRSEACQLQTETISFEEKEQQLVNDCVKELRDANIQIASISEELAKKTDDAARQQEEITHLLSQIVDLQKKAKACTVENEELVQHLGAAKDAQRQLTAELRELEDKYAECMEMLHEAQEELKNLRNKTMPNAISRRYHSLGLFPMDSLAAEIEGSMRKELHLDDPDSPDLTHHKRVFDAVRNINQVVKQRSLTPSPMNIPGSNQSSAMNSVISSCVSTPRSSFYGGDISNFVIDNKTNSIILETDSTDSGNEEKNKKPGTPGTPGSSDLETALRRLSLRRENYLSERRFFEEEQERKLRELAEKGELHSGSITPTESIMSLGTHSRFSEFTGYSGMSFSSRSYLPEKLQIVKPLEGSATLHHWQQLAQPHLGGILDPRPGVVTKGFRTLDLDQDEVYCLNDFEEDESGDITYKGLATSPSMHHTETSVHHPGKCMSQTNSTFTFTTCRILHPSDELTRVTPSLNAAPTPACSSVGNLKGTPVATPCTPRRLSLVESFTNLRESTTTMSTSLGLVWLLKERGISAAVYNPQSWDRAGRSSLLSTYAPRMAVIPSTPPNSPMQTPSSSPPSFEFKCTSPPYDNFLASKPASSILKEVREKKNIRSSESQTDVSVSNLNLVDKVKKFGIAKAVSSGQPQAPALADVQGPLLPGAQRPMKAFAPGSLVPEDLALGGPSVTSAFGGLQLNSGIRRNRSFPTMVGSSMQMKAPSSFTPGLLMGAKLPKQTSLR</sequence>
<feature type="region of interest" description="Disordered" evidence="6">
    <location>
        <begin position="217"/>
        <end position="270"/>
    </location>
</feature>
<dbReference type="Ensembl" id="ENSPMRT00000027833.1">
    <property type="protein sequence ID" value="ENSPMRP00000026229.1"/>
    <property type="gene ID" value="ENSPMRG00000016974.1"/>
</dbReference>
<evidence type="ECO:0000256" key="3">
    <source>
        <dbReference type="ARBA" id="ARBA00023054"/>
    </source>
</evidence>
<proteinExistence type="inferred from homology"/>
<dbReference type="PANTHER" id="PTHR15751:SF11">
    <property type="entry name" value="TRAFFICKING KINESIN-BINDING PROTEIN 1"/>
    <property type="match status" value="1"/>
</dbReference>
<reference evidence="9" key="2">
    <citation type="submission" date="2025-08" db="UniProtKB">
        <authorList>
            <consortium name="Ensembl"/>
        </authorList>
    </citation>
    <scope>IDENTIFICATION</scope>
</reference>
<dbReference type="GO" id="GO:0006605">
    <property type="term" value="P:protein targeting"/>
    <property type="evidence" value="ECO:0007669"/>
    <property type="project" value="TreeGrafter"/>
</dbReference>
<evidence type="ECO:0000256" key="2">
    <source>
        <dbReference type="ARBA" id="ARBA00007007"/>
    </source>
</evidence>
<comment type="subcellular location">
    <subcellularLocation>
        <location evidence="1">Mitochondrion</location>
    </subcellularLocation>
</comment>
<dbReference type="InterPro" id="IPR022154">
    <property type="entry name" value="TRAK1/2_C"/>
</dbReference>
<accession>A0A670JRT3</accession>
<reference evidence="9" key="3">
    <citation type="submission" date="2025-09" db="UniProtKB">
        <authorList>
            <consortium name="Ensembl"/>
        </authorList>
    </citation>
    <scope>IDENTIFICATION</scope>
</reference>
<organism evidence="9 10">
    <name type="scientific">Podarcis muralis</name>
    <name type="common">Wall lizard</name>
    <name type="synonym">Lacerta muralis</name>
    <dbReference type="NCBI Taxonomy" id="64176"/>
    <lineage>
        <taxon>Eukaryota</taxon>
        <taxon>Metazoa</taxon>
        <taxon>Chordata</taxon>
        <taxon>Craniata</taxon>
        <taxon>Vertebrata</taxon>
        <taxon>Euteleostomi</taxon>
        <taxon>Lepidosauria</taxon>
        <taxon>Squamata</taxon>
        <taxon>Bifurcata</taxon>
        <taxon>Unidentata</taxon>
        <taxon>Episquamata</taxon>
        <taxon>Laterata</taxon>
        <taxon>Lacertibaenia</taxon>
        <taxon>Lacertidae</taxon>
        <taxon>Podarcis</taxon>
    </lineage>
</organism>
<gene>
    <name evidence="9" type="primary">TRAK1</name>
</gene>
<evidence type="ECO:0000259" key="7">
    <source>
        <dbReference type="SMART" id="SM01423"/>
    </source>
</evidence>
<dbReference type="GO" id="GO:0030425">
    <property type="term" value="C:dendrite"/>
    <property type="evidence" value="ECO:0007669"/>
    <property type="project" value="TreeGrafter"/>
</dbReference>
<dbReference type="Pfam" id="PF12448">
    <property type="entry name" value="Milton"/>
    <property type="match status" value="1"/>
</dbReference>
<dbReference type="GeneID" id="114607655"/>
<evidence type="ECO:0000256" key="4">
    <source>
        <dbReference type="ARBA" id="ARBA00023128"/>
    </source>
</evidence>
<dbReference type="GO" id="GO:0022008">
    <property type="term" value="P:neurogenesis"/>
    <property type="evidence" value="ECO:0007669"/>
    <property type="project" value="TreeGrafter"/>
</dbReference>
<dbReference type="GO" id="GO:1904115">
    <property type="term" value="C:axon cytoplasm"/>
    <property type="evidence" value="ECO:0007669"/>
    <property type="project" value="GOC"/>
</dbReference>
<feature type="domain" description="HAP1 N-terminal" evidence="8">
    <location>
        <begin position="399"/>
        <end position="704"/>
    </location>
</feature>
<evidence type="ECO:0000313" key="9">
    <source>
        <dbReference type="Ensembl" id="ENSPMRP00000026229.1"/>
    </source>
</evidence>
<name>A0A670JRT3_PODMU</name>
<dbReference type="GeneTree" id="ENSGT00940000155697"/>
<dbReference type="GO" id="GO:0005739">
    <property type="term" value="C:mitochondrion"/>
    <property type="evidence" value="ECO:0007669"/>
    <property type="project" value="UniProtKB-SubCell"/>
</dbReference>
<dbReference type="GO" id="GO:0098957">
    <property type="term" value="P:anterograde axonal transport of mitochondrion"/>
    <property type="evidence" value="ECO:0007669"/>
    <property type="project" value="TreeGrafter"/>
</dbReference>
<dbReference type="GO" id="GO:0017022">
    <property type="term" value="F:myosin binding"/>
    <property type="evidence" value="ECO:0007669"/>
    <property type="project" value="TreeGrafter"/>
</dbReference>
<feature type="region of interest" description="Disordered" evidence="6">
    <location>
        <begin position="820"/>
        <end position="846"/>
    </location>
</feature>
<evidence type="ECO:0000256" key="5">
    <source>
        <dbReference type="SAM" id="Coils"/>
    </source>
</evidence>
<keyword evidence="10" id="KW-1185">Reference proteome</keyword>
<evidence type="ECO:0000313" key="10">
    <source>
        <dbReference type="Proteomes" id="UP000472272"/>
    </source>
</evidence>
<feature type="coiled-coil region" evidence="5">
    <location>
        <begin position="463"/>
        <end position="518"/>
    </location>
</feature>
<dbReference type="Pfam" id="PF04849">
    <property type="entry name" value="HAP1_N"/>
    <property type="match status" value="1"/>
</dbReference>
<dbReference type="GO" id="GO:0048311">
    <property type="term" value="P:mitochondrion distribution"/>
    <property type="evidence" value="ECO:0007669"/>
    <property type="project" value="TreeGrafter"/>
</dbReference>
<evidence type="ECO:0000256" key="1">
    <source>
        <dbReference type="ARBA" id="ARBA00004173"/>
    </source>
</evidence>
<dbReference type="InterPro" id="IPR051946">
    <property type="entry name" value="Intracell_Traff-Reg"/>
</dbReference>
<dbReference type="GO" id="GO:0050811">
    <property type="term" value="F:GABA receptor binding"/>
    <property type="evidence" value="ECO:0007669"/>
    <property type="project" value="TreeGrafter"/>
</dbReference>
<comment type="similarity">
    <text evidence="2">Belongs to the milton family.</text>
</comment>
<evidence type="ECO:0000259" key="8">
    <source>
        <dbReference type="SMART" id="SM01424"/>
    </source>
</evidence>
<dbReference type="PANTHER" id="PTHR15751">
    <property type="entry name" value="TRAFFICKING KINESIN-BINDING PROTEIN"/>
    <property type="match status" value="1"/>
</dbReference>
<dbReference type="InterPro" id="IPR006933">
    <property type="entry name" value="HAP1_N"/>
</dbReference>
<reference evidence="9 10" key="1">
    <citation type="journal article" date="2019" name="Proc. Natl. Acad. Sci. U.S.A.">
        <title>Regulatory changes in pterin and carotenoid genes underlie balanced color polymorphisms in the wall lizard.</title>
        <authorList>
            <person name="Andrade P."/>
            <person name="Pinho C."/>
            <person name="Perez I de Lanuza G."/>
            <person name="Afonso S."/>
            <person name="Brejcha J."/>
            <person name="Rubin C.J."/>
            <person name="Wallerman O."/>
            <person name="Pereira P."/>
            <person name="Sabatino S.J."/>
            <person name="Bellati A."/>
            <person name="Pellitteri-Rosa D."/>
            <person name="Bosakova Z."/>
            <person name="Bunikis I."/>
            <person name="Carretero M.A."/>
            <person name="Feiner N."/>
            <person name="Marsik P."/>
            <person name="Pauperio F."/>
            <person name="Salvi D."/>
            <person name="Soler L."/>
            <person name="While G.M."/>
            <person name="Uller T."/>
            <person name="Font E."/>
            <person name="Andersson L."/>
            <person name="Carneiro M."/>
        </authorList>
    </citation>
    <scope>NUCLEOTIDE SEQUENCE</scope>
</reference>
<evidence type="ECO:0000256" key="6">
    <source>
        <dbReference type="SAM" id="MobiDB-lite"/>
    </source>
</evidence>
<dbReference type="GO" id="GO:0047496">
    <property type="term" value="P:vesicle transport along microtubule"/>
    <property type="evidence" value="ECO:0007669"/>
    <property type="project" value="TreeGrafter"/>
</dbReference>
<feature type="region of interest" description="Disordered" evidence="6">
    <location>
        <begin position="45"/>
        <end position="159"/>
    </location>
</feature>
<dbReference type="SMART" id="SM01424">
    <property type="entry name" value="HAP1_N"/>
    <property type="match status" value="1"/>
</dbReference>
<dbReference type="Proteomes" id="UP000472272">
    <property type="component" value="Chromosome 12"/>
</dbReference>
<dbReference type="GO" id="GO:0005769">
    <property type="term" value="C:early endosome"/>
    <property type="evidence" value="ECO:0007669"/>
    <property type="project" value="Ensembl"/>
</dbReference>
<dbReference type="RefSeq" id="XP_028606889.1">
    <property type="nucleotide sequence ID" value="XM_028751056.1"/>
</dbReference>
<dbReference type="GO" id="GO:0008333">
    <property type="term" value="P:endosome to lysosome transport"/>
    <property type="evidence" value="ECO:0007669"/>
    <property type="project" value="Ensembl"/>
</dbReference>
<feature type="compositionally biased region" description="Basic residues" evidence="6">
    <location>
        <begin position="86"/>
        <end position="96"/>
    </location>
</feature>
<dbReference type="Gene3D" id="1.10.287.1490">
    <property type="match status" value="1"/>
</dbReference>
<dbReference type="OMA" id="LRTETCH"/>
<dbReference type="CTD" id="22906"/>
<keyword evidence="4" id="KW-0496">Mitochondrion</keyword>
<dbReference type="SMART" id="SM01423">
    <property type="entry name" value="Milton"/>
    <property type="match status" value="1"/>
</dbReference>
<protein>
    <submittedName>
        <fullName evidence="9">Trafficking kinesin protein 1</fullName>
    </submittedName>
</protein>
<feature type="coiled-coil region" evidence="5">
    <location>
        <begin position="607"/>
        <end position="704"/>
    </location>
</feature>
<keyword evidence="3 5" id="KW-0175">Coiled coil</keyword>